<sequence>MKFTEHYSELQKLQTRIINNEIELFNIPPTEYCNGWALESVQAVLEGQSPVKPTKVIDSLWQRFFGEFDPQMFMADAPMSGAYTEDDKLILARIKRRMKERELEGQGVMSSTLATRINKSSGTISQLLNGKYAASPTKLLHEIWSILEPTDMEVQTGNKTPNSDVLANIRIRYGDVPYVQTSVPKLIKMACEHAQERRRIAVVSGQAGIGKSKGAEFYRDNNDHVLLIEGDEDTTSSQVLKTLADRLGISKAGGNSKLRDKIVDTLKGTNKIIILDEADKCKPNALDPLRTISDRAQIGVVLIGNIQLVDKLQSQERYELIASRVCFWPRAVGELPIEDIKTLFMELSQGALPLADDSEQFWKWLHSRVEGNARMLVENVMPHVISHIRKNPNKKVDKLMLNSVCATILNKQTI</sequence>
<dbReference type="PANTHER" id="PTHR35894:SF1">
    <property type="entry name" value="PHOSPHORIBULOKINASE _ URIDINE KINASE FAMILY"/>
    <property type="match status" value="1"/>
</dbReference>
<dbReference type="Pfam" id="PF13401">
    <property type="entry name" value="AAA_22"/>
    <property type="match status" value="1"/>
</dbReference>
<reference evidence="2 3" key="1">
    <citation type="submission" date="2015-12" db="EMBL/GenBank/DDBJ databases">
        <title>Complete genome sequence of Pseudoalteromonas rubra SCSIO 6842, harboring a conjugative plasmid.</title>
        <authorList>
            <person name="Li B."/>
            <person name="Wang X."/>
        </authorList>
    </citation>
    <scope>NUCLEOTIDE SEQUENCE [LARGE SCALE GENOMIC DNA]</scope>
    <source>
        <strain evidence="2 3">SCSIO 6842</strain>
    </source>
</reference>
<dbReference type="Proteomes" id="UP000069015">
    <property type="component" value="Chromosome 1"/>
</dbReference>
<accession>A0A0U2Z2E4</accession>
<organism evidence="2 3">
    <name type="scientific">Pseudoalteromonas rubra</name>
    <dbReference type="NCBI Taxonomy" id="43658"/>
    <lineage>
        <taxon>Bacteria</taxon>
        <taxon>Pseudomonadati</taxon>
        <taxon>Pseudomonadota</taxon>
        <taxon>Gammaproteobacteria</taxon>
        <taxon>Alteromonadales</taxon>
        <taxon>Pseudoalteromonadaceae</taxon>
        <taxon>Pseudoalteromonas</taxon>
    </lineage>
</organism>
<dbReference type="GO" id="GO:0003677">
    <property type="term" value="F:DNA binding"/>
    <property type="evidence" value="ECO:0007669"/>
    <property type="project" value="InterPro"/>
</dbReference>
<dbReference type="PANTHER" id="PTHR35894">
    <property type="entry name" value="GENERAL SECRETION PATHWAY PROTEIN A-RELATED"/>
    <property type="match status" value="1"/>
</dbReference>
<dbReference type="KEGG" id="prr:AT705_02645"/>
<dbReference type="AlphaFoldDB" id="A0A0U2Z2E4"/>
<feature type="domain" description="ORC1/DEAH AAA+ ATPase" evidence="1">
    <location>
        <begin position="196"/>
        <end position="311"/>
    </location>
</feature>
<dbReference type="GO" id="GO:0016887">
    <property type="term" value="F:ATP hydrolysis activity"/>
    <property type="evidence" value="ECO:0007669"/>
    <property type="project" value="InterPro"/>
</dbReference>
<gene>
    <name evidence="2" type="ORF">AT705_02645</name>
</gene>
<evidence type="ECO:0000259" key="1">
    <source>
        <dbReference type="Pfam" id="PF13401"/>
    </source>
</evidence>
<dbReference type="InterPro" id="IPR049945">
    <property type="entry name" value="AAA_22"/>
</dbReference>
<dbReference type="RefSeq" id="WP_058795369.1">
    <property type="nucleotide sequence ID" value="NZ_CP013611.1"/>
</dbReference>
<protein>
    <recommendedName>
        <fullName evidence="1">ORC1/DEAH AAA+ ATPase domain-containing protein</fullName>
    </recommendedName>
</protein>
<evidence type="ECO:0000313" key="2">
    <source>
        <dbReference type="EMBL" id="ALU41921.1"/>
    </source>
</evidence>
<name>A0A0U2Z2E4_9GAMM</name>
<dbReference type="InterPro" id="IPR027417">
    <property type="entry name" value="P-loop_NTPase"/>
</dbReference>
<evidence type="ECO:0000313" key="3">
    <source>
        <dbReference type="Proteomes" id="UP000069015"/>
    </source>
</evidence>
<dbReference type="InterPro" id="IPR052026">
    <property type="entry name" value="ExeA_AAA_ATPase_DNA-bind"/>
</dbReference>
<proteinExistence type="predicted"/>
<dbReference type="SUPFAM" id="SSF52540">
    <property type="entry name" value="P-loop containing nucleoside triphosphate hydrolases"/>
    <property type="match status" value="1"/>
</dbReference>
<dbReference type="Gene3D" id="1.10.260.40">
    <property type="entry name" value="lambda repressor-like DNA-binding domains"/>
    <property type="match status" value="1"/>
</dbReference>
<dbReference type="Gene3D" id="3.40.50.300">
    <property type="entry name" value="P-loop containing nucleotide triphosphate hydrolases"/>
    <property type="match status" value="1"/>
</dbReference>
<dbReference type="InterPro" id="IPR010982">
    <property type="entry name" value="Lambda_DNA-bd_dom_sf"/>
</dbReference>
<dbReference type="EMBL" id="CP013611">
    <property type="protein sequence ID" value="ALU41921.1"/>
    <property type="molecule type" value="Genomic_DNA"/>
</dbReference>